<evidence type="ECO:0000259" key="3">
    <source>
        <dbReference type="Pfam" id="PF13257"/>
    </source>
</evidence>
<feature type="compositionally biased region" description="Polar residues" evidence="2">
    <location>
        <begin position="177"/>
        <end position="186"/>
    </location>
</feature>
<feature type="compositionally biased region" description="Basic and acidic residues" evidence="2">
    <location>
        <begin position="84"/>
        <end position="93"/>
    </location>
</feature>
<organism evidence="4 5">
    <name type="scientific">Verruconis gallopava</name>
    <dbReference type="NCBI Taxonomy" id="253628"/>
    <lineage>
        <taxon>Eukaryota</taxon>
        <taxon>Fungi</taxon>
        <taxon>Dikarya</taxon>
        <taxon>Ascomycota</taxon>
        <taxon>Pezizomycotina</taxon>
        <taxon>Dothideomycetes</taxon>
        <taxon>Pleosporomycetidae</taxon>
        <taxon>Venturiales</taxon>
        <taxon>Sympoventuriaceae</taxon>
        <taxon>Verruconis</taxon>
    </lineage>
</organism>
<gene>
    <name evidence="4" type="ORF">PV09_02000</name>
</gene>
<sequence>MLVQPCYAVSFWRQFRRLSSTVIGRLLQLDESLITFTIYGALLLRHLVLSTLFDHSPKHSPYLSDELVNDCSRSPKPLGVAMDDASHPQQERSRKQRPNSIMTVDSVLGTMTGPNSPRRPPPSERLPGSPSTGVSYASSQMSASPTKIAHSRSKSVVDSPRRLNRLSMSFPVLPPSSARSRPTSWANSPVISPIESLPSPSTEGNFLTQLASQERRVLELREALRQAESELERLKKHWATHEALKKRADVKRMQPLQPLSASLSPLEGSDDDQDGSSQWLQREMERRKALLSGIKTSNRKVLSGSKHTRTLSLLSPEKGTFSQPFPQPTDSRQPEENPYRSQNFNNSSNLSATTNPSASLSGDSTTTFDGPSKDAILRTGKQMANDIKDGLWTFFEDIRQATIGEEATLSPGSTTPVAQNKPRPLKRSNTTGTTTTRTARSARAAHTATRRDNPPQDALIDIGGSFWREHGVESPVPPKNKKQQPLKVTKQTTSKKNVSPSPSGDFDADSSEVWDSWDTPVKSPVQDQRQQESDTTSSDAASDGVSTPLTDENSRPTPRTSTSSKRNSIPWPDLEKLTPSSLKRTASHLMKEWEKSLTPSPPVERDDSLGYVASPCSTGGKAAKSD</sequence>
<dbReference type="EMBL" id="KN847533">
    <property type="protein sequence ID" value="KIW07127.1"/>
    <property type="molecule type" value="Genomic_DNA"/>
</dbReference>
<name>A0A0D1Z2G1_9PEZI</name>
<feature type="compositionally biased region" description="Low complexity" evidence="2">
    <location>
        <begin position="533"/>
        <end position="543"/>
    </location>
</feature>
<keyword evidence="1" id="KW-0175">Coiled coil</keyword>
<dbReference type="RefSeq" id="XP_016216996.1">
    <property type="nucleotide sequence ID" value="XM_016354980.1"/>
</dbReference>
<dbReference type="Pfam" id="PF13257">
    <property type="entry name" value="DUF4048"/>
    <property type="match status" value="1"/>
</dbReference>
<feature type="compositionally biased region" description="Low complexity" evidence="2">
    <location>
        <begin position="430"/>
        <end position="447"/>
    </location>
</feature>
<feature type="region of interest" description="Disordered" evidence="2">
    <location>
        <begin position="74"/>
        <end position="162"/>
    </location>
</feature>
<feature type="compositionally biased region" description="Polar residues" evidence="2">
    <location>
        <begin position="320"/>
        <end position="331"/>
    </location>
</feature>
<feature type="compositionally biased region" description="Polar residues" evidence="2">
    <location>
        <begin position="489"/>
        <end position="502"/>
    </location>
</feature>
<dbReference type="Proteomes" id="UP000053259">
    <property type="component" value="Unassembled WGS sequence"/>
</dbReference>
<dbReference type="AlphaFoldDB" id="A0A0D1Z2G1"/>
<dbReference type="InterPro" id="IPR025122">
    <property type="entry name" value="DUF4048"/>
</dbReference>
<feature type="compositionally biased region" description="Polar residues" evidence="2">
    <location>
        <begin position="339"/>
        <end position="369"/>
    </location>
</feature>
<dbReference type="OrthoDB" id="4097086at2759"/>
<dbReference type="VEuPathDB" id="FungiDB:PV09_02000"/>
<dbReference type="InParanoid" id="A0A0D1Z2G1"/>
<evidence type="ECO:0000256" key="1">
    <source>
        <dbReference type="SAM" id="Coils"/>
    </source>
</evidence>
<reference evidence="4 5" key="1">
    <citation type="submission" date="2015-01" db="EMBL/GenBank/DDBJ databases">
        <title>The Genome Sequence of Ochroconis gallopava CBS43764.</title>
        <authorList>
            <consortium name="The Broad Institute Genomics Platform"/>
            <person name="Cuomo C."/>
            <person name="de Hoog S."/>
            <person name="Gorbushina A."/>
            <person name="Stielow B."/>
            <person name="Teixiera M."/>
            <person name="Abouelleil A."/>
            <person name="Chapman S.B."/>
            <person name="Priest M."/>
            <person name="Young S.K."/>
            <person name="Wortman J."/>
            <person name="Nusbaum C."/>
            <person name="Birren B."/>
        </authorList>
    </citation>
    <scope>NUCLEOTIDE SEQUENCE [LARGE SCALE GENOMIC DNA]</scope>
    <source>
        <strain evidence="4 5">CBS 43764</strain>
    </source>
</reference>
<dbReference type="GeneID" id="27309973"/>
<feature type="region of interest" description="Disordered" evidence="2">
    <location>
        <begin position="300"/>
        <end position="373"/>
    </location>
</feature>
<protein>
    <recommendedName>
        <fullName evidence="3">DUF4048 domain-containing protein</fullName>
    </recommendedName>
</protein>
<evidence type="ECO:0000313" key="4">
    <source>
        <dbReference type="EMBL" id="KIW07127.1"/>
    </source>
</evidence>
<feature type="domain" description="DUF4048" evidence="3">
    <location>
        <begin position="307"/>
        <end position="523"/>
    </location>
</feature>
<dbReference type="HOGENOM" id="CLU_016967_2_0_1"/>
<feature type="region of interest" description="Disordered" evidence="2">
    <location>
        <begin position="405"/>
        <end position="626"/>
    </location>
</feature>
<proteinExistence type="predicted"/>
<accession>A0A0D1Z2G1</accession>
<feature type="region of interest" description="Disordered" evidence="2">
    <location>
        <begin position="167"/>
        <end position="186"/>
    </location>
</feature>
<evidence type="ECO:0000256" key="2">
    <source>
        <dbReference type="SAM" id="MobiDB-lite"/>
    </source>
</evidence>
<keyword evidence="5" id="KW-1185">Reference proteome</keyword>
<feature type="coiled-coil region" evidence="1">
    <location>
        <begin position="210"/>
        <end position="244"/>
    </location>
</feature>
<feature type="compositionally biased region" description="Low complexity" evidence="2">
    <location>
        <begin position="555"/>
        <end position="568"/>
    </location>
</feature>
<feature type="compositionally biased region" description="Polar residues" evidence="2">
    <location>
        <begin position="132"/>
        <end position="145"/>
    </location>
</feature>
<evidence type="ECO:0000313" key="5">
    <source>
        <dbReference type="Proteomes" id="UP000053259"/>
    </source>
</evidence>